<dbReference type="PANTHER" id="PTHR22988:SF71">
    <property type="entry name" value="CITRON RHO-INTERACTING KINASE"/>
    <property type="match status" value="1"/>
</dbReference>
<evidence type="ECO:0000256" key="2">
    <source>
        <dbReference type="ARBA" id="ARBA00022527"/>
    </source>
</evidence>
<dbReference type="CDD" id="cd20814">
    <property type="entry name" value="CRIK"/>
    <property type="match status" value="1"/>
</dbReference>
<dbReference type="EC" id="2.7.11.1" evidence="1"/>
<dbReference type="InterPro" id="IPR046349">
    <property type="entry name" value="C1-like_sf"/>
</dbReference>
<keyword evidence="9" id="KW-0862">Zinc</keyword>
<evidence type="ECO:0000256" key="4">
    <source>
        <dbReference type="ARBA" id="ARBA00022679"/>
    </source>
</evidence>
<dbReference type="InterPro" id="IPR017441">
    <property type="entry name" value="Protein_kinase_ATP_BS"/>
</dbReference>
<dbReference type="PROSITE" id="PS50003">
    <property type="entry name" value="PH_DOMAIN"/>
    <property type="match status" value="1"/>
</dbReference>
<evidence type="ECO:0000256" key="13">
    <source>
        <dbReference type="ARBA" id="ARBA00048679"/>
    </source>
</evidence>
<gene>
    <name evidence="22" type="ORF">RI129_012633</name>
</gene>
<keyword evidence="10 14" id="KW-0067">ATP-binding</keyword>
<feature type="compositionally biased region" description="Polar residues" evidence="16">
    <location>
        <begin position="1779"/>
        <end position="1794"/>
    </location>
</feature>
<comment type="catalytic activity">
    <reaction evidence="13">
        <text>L-seryl-[protein] + ATP = O-phospho-L-seryl-[protein] + ADP + H(+)</text>
        <dbReference type="Rhea" id="RHEA:17989"/>
        <dbReference type="Rhea" id="RHEA-COMP:9863"/>
        <dbReference type="Rhea" id="RHEA-COMP:11604"/>
        <dbReference type="ChEBI" id="CHEBI:15378"/>
        <dbReference type="ChEBI" id="CHEBI:29999"/>
        <dbReference type="ChEBI" id="CHEBI:30616"/>
        <dbReference type="ChEBI" id="CHEBI:83421"/>
        <dbReference type="ChEBI" id="CHEBI:456216"/>
        <dbReference type="EC" id="2.7.11.1"/>
    </reaction>
</comment>
<evidence type="ECO:0000256" key="9">
    <source>
        <dbReference type="ARBA" id="ARBA00022833"/>
    </source>
</evidence>
<comment type="caution">
    <text evidence="22">The sequence shown here is derived from an EMBL/GenBank/DDBJ whole genome shotgun (WGS) entry which is preliminary data.</text>
</comment>
<dbReference type="GO" id="GO:0004674">
    <property type="term" value="F:protein serine/threonine kinase activity"/>
    <property type="evidence" value="ECO:0007669"/>
    <property type="project" value="UniProtKB-KW"/>
</dbReference>
<dbReference type="GO" id="GO:0008270">
    <property type="term" value="F:zinc ion binding"/>
    <property type="evidence" value="ECO:0007669"/>
    <property type="project" value="UniProtKB-KW"/>
</dbReference>
<name>A0AAN7UZS1_9COLE</name>
<dbReference type="PROSITE" id="PS50081">
    <property type="entry name" value="ZF_DAG_PE_2"/>
    <property type="match status" value="1"/>
</dbReference>
<evidence type="ECO:0000313" key="23">
    <source>
        <dbReference type="Proteomes" id="UP001329430"/>
    </source>
</evidence>
<dbReference type="InterPro" id="IPR008271">
    <property type="entry name" value="Ser/Thr_kinase_AS"/>
</dbReference>
<evidence type="ECO:0000256" key="11">
    <source>
        <dbReference type="ARBA" id="ARBA00023054"/>
    </source>
</evidence>
<dbReference type="Gene3D" id="3.30.200.20">
    <property type="entry name" value="Phosphorylase Kinase, domain 1"/>
    <property type="match status" value="1"/>
</dbReference>
<keyword evidence="2" id="KW-0723">Serine/threonine-protein kinase</keyword>
<feature type="binding site" evidence="14">
    <location>
        <position position="115"/>
    </location>
    <ligand>
        <name>ATP</name>
        <dbReference type="ChEBI" id="CHEBI:30616"/>
    </ligand>
</feature>
<dbReference type="Pfam" id="PF00069">
    <property type="entry name" value="Pkinase"/>
    <property type="match status" value="1"/>
</dbReference>
<evidence type="ECO:0000256" key="10">
    <source>
        <dbReference type="ARBA" id="ARBA00022840"/>
    </source>
</evidence>
<dbReference type="PROSITE" id="PS00479">
    <property type="entry name" value="ZF_DAG_PE_1"/>
    <property type="match status" value="1"/>
</dbReference>
<evidence type="ECO:0000259" key="20">
    <source>
        <dbReference type="PROSITE" id="PS50219"/>
    </source>
</evidence>
<evidence type="ECO:0000259" key="21">
    <source>
        <dbReference type="PROSITE" id="PS51285"/>
    </source>
</evidence>
<dbReference type="SMART" id="SM00220">
    <property type="entry name" value="S_TKc"/>
    <property type="match status" value="1"/>
</dbReference>
<feature type="coiled-coil region" evidence="15">
    <location>
        <begin position="611"/>
        <end position="645"/>
    </location>
</feature>
<keyword evidence="4" id="KW-0808">Transferase</keyword>
<feature type="coiled-coil region" evidence="15">
    <location>
        <begin position="679"/>
        <end position="1038"/>
    </location>
</feature>
<dbReference type="SMART" id="SM00036">
    <property type="entry name" value="CNH"/>
    <property type="match status" value="1"/>
</dbReference>
<evidence type="ECO:0000256" key="14">
    <source>
        <dbReference type="PROSITE-ProRule" id="PRU10141"/>
    </source>
</evidence>
<accession>A0AAN7UZS1</accession>
<evidence type="ECO:0000256" key="6">
    <source>
        <dbReference type="ARBA" id="ARBA00022741"/>
    </source>
</evidence>
<evidence type="ECO:0000256" key="1">
    <source>
        <dbReference type="ARBA" id="ARBA00012513"/>
    </source>
</evidence>
<keyword evidence="5" id="KW-0479">Metal-binding</keyword>
<dbReference type="Pfam" id="PF00780">
    <property type="entry name" value="CNH"/>
    <property type="match status" value="1"/>
</dbReference>
<dbReference type="SMART" id="SM00109">
    <property type="entry name" value="C1"/>
    <property type="match status" value="1"/>
</dbReference>
<dbReference type="Gene3D" id="1.10.510.10">
    <property type="entry name" value="Transferase(Phosphotransferase) domain 1"/>
    <property type="match status" value="1"/>
</dbReference>
<dbReference type="PROSITE" id="PS50219">
    <property type="entry name" value="CNH"/>
    <property type="match status" value="1"/>
</dbReference>
<feature type="coiled-coil region" evidence="15">
    <location>
        <begin position="1143"/>
        <end position="1177"/>
    </location>
</feature>
<feature type="domain" description="CNH" evidence="20">
    <location>
        <begin position="1428"/>
        <end position="1724"/>
    </location>
</feature>
<dbReference type="PROSITE" id="PS50011">
    <property type="entry name" value="PROTEIN_KINASE_DOM"/>
    <property type="match status" value="1"/>
</dbReference>
<evidence type="ECO:0000259" key="17">
    <source>
        <dbReference type="PROSITE" id="PS50003"/>
    </source>
</evidence>
<evidence type="ECO:0000256" key="15">
    <source>
        <dbReference type="SAM" id="Coils"/>
    </source>
</evidence>
<dbReference type="Proteomes" id="UP001329430">
    <property type="component" value="Chromosome 10"/>
</dbReference>
<feature type="coiled-coil region" evidence="15">
    <location>
        <begin position="420"/>
        <end position="485"/>
    </location>
</feature>
<reference evidence="22 23" key="1">
    <citation type="journal article" date="2024" name="Insects">
        <title>An Improved Chromosome-Level Genome Assembly of the Firefly Pyrocoelia pectoralis.</title>
        <authorList>
            <person name="Fu X."/>
            <person name="Meyer-Rochow V.B."/>
            <person name="Ballantyne L."/>
            <person name="Zhu X."/>
        </authorList>
    </citation>
    <scope>NUCLEOTIDE SEQUENCE [LARGE SCALE GENOMIC DNA]</scope>
    <source>
        <strain evidence="22">XCY_ONT2</strain>
    </source>
</reference>
<dbReference type="PANTHER" id="PTHR22988">
    <property type="entry name" value="MYOTONIC DYSTROPHY S/T KINASE-RELATED"/>
    <property type="match status" value="1"/>
</dbReference>
<comment type="catalytic activity">
    <reaction evidence="12">
        <text>L-threonyl-[protein] + ATP = O-phospho-L-threonyl-[protein] + ADP + H(+)</text>
        <dbReference type="Rhea" id="RHEA:46608"/>
        <dbReference type="Rhea" id="RHEA-COMP:11060"/>
        <dbReference type="Rhea" id="RHEA-COMP:11605"/>
        <dbReference type="ChEBI" id="CHEBI:15378"/>
        <dbReference type="ChEBI" id="CHEBI:30013"/>
        <dbReference type="ChEBI" id="CHEBI:30616"/>
        <dbReference type="ChEBI" id="CHEBI:61977"/>
        <dbReference type="ChEBI" id="CHEBI:456216"/>
        <dbReference type="EC" id="2.7.11.1"/>
    </reaction>
</comment>
<dbReference type="SUPFAM" id="SSF57889">
    <property type="entry name" value="Cysteine-rich domain"/>
    <property type="match status" value="1"/>
</dbReference>
<dbReference type="GO" id="GO:0005737">
    <property type="term" value="C:cytoplasm"/>
    <property type="evidence" value="ECO:0007669"/>
    <property type="project" value="TreeGrafter"/>
</dbReference>
<dbReference type="SUPFAM" id="SSF50729">
    <property type="entry name" value="PH domain-like"/>
    <property type="match status" value="1"/>
</dbReference>
<evidence type="ECO:0000256" key="16">
    <source>
        <dbReference type="SAM" id="MobiDB-lite"/>
    </source>
</evidence>
<dbReference type="InterPro" id="IPR001180">
    <property type="entry name" value="CNH_dom"/>
</dbReference>
<dbReference type="PROSITE" id="PS00107">
    <property type="entry name" value="PROTEIN_KINASE_ATP"/>
    <property type="match status" value="1"/>
</dbReference>
<dbReference type="GO" id="GO:0005856">
    <property type="term" value="C:cytoskeleton"/>
    <property type="evidence" value="ECO:0007669"/>
    <property type="project" value="TreeGrafter"/>
</dbReference>
<feature type="domain" description="Protein kinase" evidence="18">
    <location>
        <begin position="82"/>
        <end position="345"/>
    </location>
</feature>
<evidence type="ECO:0000256" key="12">
    <source>
        <dbReference type="ARBA" id="ARBA00047899"/>
    </source>
</evidence>
<dbReference type="InterPro" id="IPR002219">
    <property type="entry name" value="PKC_DAG/PE"/>
</dbReference>
<feature type="region of interest" description="Disordered" evidence="16">
    <location>
        <begin position="1779"/>
        <end position="1810"/>
    </location>
</feature>
<dbReference type="InterPro" id="IPR011009">
    <property type="entry name" value="Kinase-like_dom_sf"/>
</dbReference>
<dbReference type="Pfam" id="PF00169">
    <property type="entry name" value="PH"/>
    <property type="match status" value="1"/>
</dbReference>
<dbReference type="Gene3D" id="2.30.29.30">
    <property type="entry name" value="Pleckstrin-homology domain (PH domain)/Phosphotyrosine-binding domain (PTB)"/>
    <property type="match status" value="1"/>
</dbReference>
<evidence type="ECO:0000259" key="18">
    <source>
        <dbReference type="PROSITE" id="PS50011"/>
    </source>
</evidence>
<keyword evidence="8" id="KW-0418">Kinase</keyword>
<feature type="domain" description="PH" evidence="17">
    <location>
        <begin position="1294"/>
        <end position="1411"/>
    </location>
</feature>
<dbReference type="PROSITE" id="PS51285">
    <property type="entry name" value="AGC_KINASE_CTER"/>
    <property type="match status" value="1"/>
</dbReference>
<dbReference type="Gene3D" id="3.30.60.20">
    <property type="match status" value="1"/>
</dbReference>
<evidence type="ECO:0000259" key="19">
    <source>
        <dbReference type="PROSITE" id="PS50081"/>
    </source>
</evidence>
<sequence>MEPSKDPINVRISQLNSNLTSSKTSKTSLISREGLLDALTVLYDESNNDCLKKCDRHIAEFVAKHRSVLSELKCLRVNISDFELKNVIGRGHFGEVFVVKEKQTGDVHAMKIIRKSDCIQQKHISYEEERNIMACTKSVWLTKLQYAFQDSNNLYFVMEYFPGGDLLALLHRQGGTIPESAASFYVAELVLALHDLHAMGYIHRDVKPENILLDRCGHIKLADFGSSVRIPPNGYVKEGMPVGTPDYIAPEVLQCMDSNAKKIGYEISCDYWSVGILAYHLTVGSTPFVELNTAGTYSKIMNHTKNLKFPLDIVLSQAFVSFIKGLVCESGKRLNFEMVLKHPLFKNIDFNGIREQVPPYVPKIESYDDTSNFCDIPCKKNEPNIDNFKMRTQFSGKNLPFVGFTFTQDVCDYKYSFDTKSEKYAKAEELQNEVKSLQKQLMKNKDSLNEKENMDKKLVEKNRKLESLESLRNDLERDLANSIAECGSLKRTLELERKDRLNLEHKALELIKSAKLKWENSEKTKVNSLNLEIVQQKEKIQQLTSTNVLLNEQLQHALQMQHKHKDSIEIVEHLNRKSIIGLETRLEKVTLETQNQLSEIKSKLRDKIHEKNLLKTELSAYKTNEESLKEKLKLSEDNCNNLLIKLESNQKIIRELEYKIEILDETAKTELNTTIASRNSFFEQQKENYNQQVQEVQDRLSRTLEEANRLELKLQEAKTVELHTKLKIQTLEDLLQRLESGVSKLECDSEKESVLKEQVTRLEQQLIEVHETLALEKQELVQLKTRFWRIEKDLSNAEIDKRIFKRELKETEDKNRELSNEVESLKVKMSETIDLHKSALTELGNLNDDLANEIERFKDEREKFNSDMNVINDLRNELKDNQASLAAKTHEIELWKYEKNELSRVVETLQNEKCNMGRLVEDSDREKNVLSSELESCRCELQNTRLNLQALREACTLLENQLVEYENIHLSYENQSKSNTANTEKLINELAHTKEQVQDAKRMVNEERALKLIAETHCRRLMEDIECLQKEVSSYKQQCIDFRQYSSTLTDEVTSMEERITDYEVTTKSYERQISNLVTENTLLKEENSELLTNLNNVKGSNFKLAFELNEAEVEDSKKKKTLTDKIFGNSKKENQPPIPLNYKDLEHMLLQEKGTNKSLREENAKLKLELNQKENRTLSPQTKATLQKLTESPTSELYRQNSCPRMYHNIPHRFDSKLCTKTTKCAQCSNQIPLGRNFKICSECHLTVHPFCAPKLPKTCGVPRAYIKHYSESITSLQTETENEKETSATDEPVNVEGWVKIPVRGCKTWERHYACLTPTVLKIYAQPPTNANSSPAIETFELKPSNSHGIVILEPVASEIKTPTAVSDLPFVIKVQVNTSCWPPKTIVFMTLSIEDKAIWSKALTSIFQTQIEKYRGEIVLKYPQNLYLNCLVDITPETRLLGTDQGLYSYNDNNLHSIAGPLQVYQISILSKINTSIMIADSSRSLISSNLNHLTNISKSAPCSKPTLIFKSINVNDLHGFHLFEVSNVGGNLILSVATSKQLIIMIHDRNVGEFIPVRILDTAEPTSCMLFNEHSLIVGANKYFEIDLNTFEAEEFLDLSDKHLCQVLLCYEGGSFPIALIKISDNPIEYLLCFNEFAVFVDEYGRHSRVTELKWNRLPQAFHYSAPYLHVVQFASVEIIKITPDTCNLLKNSVDSLLNVDCFTLTFNNVQNLGSHKHGVYIAFAGEVRYLEGRKVDTDNVSLVDSGESDCDQVSENGSENNFSFTSSMVHSLDGNLSETETTDSGQSEEYNPKKKVTFDGRTTNL</sequence>
<dbReference type="Pfam" id="PF00130">
    <property type="entry name" value="C1_1"/>
    <property type="match status" value="1"/>
</dbReference>
<dbReference type="GO" id="GO:0031032">
    <property type="term" value="P:actomyosin structure organization"/>
    <property type="evidence" value="ECO:0007669"/>
    <property type="project" value="TreeGrafter"/>
</dbReference>
<dbReference type="SMART" id="SM00233">
    <property type="entry name" value="PH"/>
    <property type="match status" value="1"/>
</dbReference>
<dbReference type="EMBL" id="JAVRBK010000010">
    <property type="protein sequence ID" value="KAK5638338.1"/>
    <property type="molecule type" value="Genomic_DNA"/>
</dbReference>
<dbReference type="PROSITE" id="PS00108">
    <property type="entry name" value="PROTEIN_KINASE_ST"/>
    <property type="match status" value="1"/>
</dbReference>
<dbReference type="InterPro" id="IPR001849">
    <property type="entry name" value="PH_domain"/>
</dbReference>
<keyword evidence="7" id="KW-0863">Zinc-finger</keyword>
<keyword evidence="6 14" id="KW-0547">Nucleotide-binding</keyword>
<evidence type="ECO:0000256" key="3">
    <source>
        <dbReference type="ARBA" id="ARBA00022553"/>
    </source>
</evidence>
<keyword evidence="11 15" id="KW-0175">Coiled coil</keyword>
<organism evidence="22 23">
    <name type="scientific">Pyrocoelia pectoralis</name>
    <dbReference type="NCBI Taxonomy" id="417401"/>
    <lineage>
        <taxon>Eukaryota</taxon>
        <taxon>Metazoa</taxon>
        <taxon>Ecdysozoa</taxon>
        <taxon>Arthropoda</taxon>
        <taxon>Hexapoda</taxon>
        <taxon>Insecta</taxon>
        <taxon>Pterygota</taxon>
        <taxon>Neoptera</taxon>
        <taxon>Endopterygota</taxon>
        <taxon>Coleoptera</taxon>
        <taxon>Polyphaga</taxon>
        <taxon>Elateriformia</taxon>
        <taxon>Elateroidea</taxon>
        <taxon>Lampyridae</taxon>
        <taxon>Lampyrinae</taxon>
        <taxon>Pyrocoelia</taxon>
    </lineage>
</organism>
<feature type="domain" description="Phorbol-ester/DAG-type" evidence="19">
    <location>
        <begin position="1212"/>
        <end position="1261"/>
    </location>
</feature>
<evidence type="ECO:0000256" key="7">
    <source>
        <dbReference type="ARBA" id="ARBA00022771"/>
    </source>
</evidence>
<feature type="domain" description="AGC-kinase C-terminal" evidence="21">
    <location>
        <begin position="346"/>
        <end position="416"/>
    </location>
</feature>
<dbReference type="SUPFAM" id="SSF56112">
    <property type="entry name" value="Protein kinase-like (PK-like)"/>
    <property type="match status" value="1"/>
</dbReference>
<dbReference type="GO" id="GO:0005524">
    <property type="term" value="F:ATP binding"/>
    <property type="evidence" value="ECO:0007669"/>
    <property type="project" value="UniProtKB-UniRule"/>
</dbReference>
<keyword evidence="3" id="KW-0597">Phosphoprotein</keyword>
<keyword evidence="23" id="KW-1185">Reference proteome</keyword>
<dbReference type="InterPro" id="IPR000719">
    <property type="entry name" value="Prot_kinase_dom"/>
</dbReference>
<evidence type="ECO:0000313" key="22">
    <source>
        <dbReference type="EMBL" id="KAK5638338.1"/>
    </source>
</evidence>
<dbReference type="FunFam" id="1.10.510.10:FF:000751">
    <property type="entry name" value="Non-specific serine/threonine protein kinase"/>
    <property type="match status" value="1"/>
</dbReference>
<proteinExistence type="predicted"/>
<dbReference type="InterPro" id="IPR000961">
    <property type="entry name" value="AGC-kinase_C"/>
</dbReference>
<feature type="coiled-coil region" evidence="15">
    <location>
        <begin position="526"/>
        <end position="553"/>
    </location>
</feature>
<dbReference type="InterPro" id="IPR050839">
    <property type="entry name" value="Rho-assoc_Ser/Thr_Kinase"/>
</dbReference>
<protein>
    <recommendedName>
        <fullName evidence="1">non-specific serine/threonine protein kinase</fullName>
        <ecNumber evidence="1">2.7.11.1</ecNumber>
    </recommendedName>
</protein>
<dbReference type="SMART" id="SM00133">
    <property type="entry name" value="S_TK_X"/>
    <property type="match status" value="1"/>
</dbReference>
<dbReference type="InterPro" id="IPR011993">
    <property type="entry name" value="PH-like_dom_sf"/>
</dbReference>
<evidence type="ECO:0000256" key="8">
    <source>
        <dbReference type="ARBA" id="ARBA00022777"/>
    </source>
</evidence>
<evidence type="ECO:0000256" key="5">
    <source>
        <dbReference type="ARBA" id="ARBA00022723"/>
    </source>
</evidence>